<organism evidence="3 4">
    <name type="scientific">Qipengyuania polymorpha</name>
    <dbReference type="NCBI Taxonomy" id="2867234"/>
    <lineage>
        <taxon>Bacteria</taxon>
        <taxon>Pseudomonadati</taxon>
        <taxon>Pseudomonadota</taxon>
        <taxon>Alphaproteobacteria</taxon>
        <taxon>Sphingomonadales</taxon>
        <taxon>Erythrobacteraceae</taxon>
        <taxon>Qipengyuania</taxon>
    </lineage>
</organism>
<feature type="compositionally biased region" description="Low complexity" evidence="1">
    <location>
        <begin position="25"/>
        <end position="39"/>
    </location>
</feature>
<dbReference type="InterPro" id="IPR036514">
    <property type="entry name" value="SGNH_hydro_sf"/>
</dbReference>
<feature type="domain" description="SGNH hydrolase-type esterase" evidence="2">
    <location>
        <begin position="247"/>
        <end position="419"/>
    </location>
</feature>
<name>A0ABS7IUP8_9SPHN</name>
<accession>A0ABS7IUP8</accession>
<feature type="region of interest" description="Disordered" evidence="1">
    <location>
        <begin position="25"/>
        <end position="53"/>
    </location>
</feature>
<dbReference type="CDD" id="cd00229">
    <property type="entry name" value="SGNH_hydrolase"/>
    <property type="match status" value="1"/>
</dbReference>
<dbReference type="RefSeq" id="WP_221572477.1">
    <property type="nucleotide sequence ID" value="NZ_JAIGNK010000001.1"/>
</dbReference>
<proteinExistence type="predicted"/>
<comment type="caution">
    <text evidence="3">The sequence shown here is derived from an EMBL/GenBank/DDBJ whole genome shotgun (WGS) entry which is preliminary data.</text>
</comment>
<dbReference type="InterPro" id="IPR013830">
    <property type="entry name" value="SGNH_hydro"/>
</dbReference>
<evidence type="ECO:0000256" key="1">
    <source>
        <dbReference type="SAM" id="MobiDB-lite"/>
    </source>
</evidence>
<dbReference type="PROSITE" id="PS51257">
    <property type="entry name" value="PROKAR_LIPOPROTEIN"/>
    <property type="match status" value="1"/>
</dbReference>
<dbReference type="Proteomes" id="UP000783253">
    <property type="component" value="Unassembled WGS sequence"/>
</dbReference>
<dbReference type="Gene3D" id="3.40.50.1110">
    <property type="entry name" value="SGNH hydrolase"/>
    <property type="match status" value="1"/>
</dbReference>
<dbReference type="GO" id="GO:0016787">
    <property type="term" value="F:hydrolase activity"/>
    <property type="evidence" value="ECO:0007669"/>
    <property type="project" value="UniProtKB-KW"/>
</dbReference>
<evidence type="ECO:0000313" key="3">
    <source>
        <dbReference type="EMBL" id="MBX7457144.1"/>
    </source>
</evidence>
<reference evidence="3 4" key="1">
    <citation type="submission" date="2021-08" db="EMBL/GenBank/DDBJ databases">
        <title>Comparative Genomics Analysis of the Genus Qipengyuania Reveals Extensive Genetic Diversity and Metabolic Versatility, Including the Description of Fifteen Novel Species.</title>
        <authorList>
            <person name="Liu Y."/>
        </authorList>
    </citation>
    <scope>NUCLEOTIDE SEQUENCE [LARGE SCALE GENOMIC DNA]</scope>
    <source>
        <strain evidence="3 4">1NDH17</strain>
    </source>
</reference>
<gene>
    <name evidence="3" type="ORF">K3152_02695</name>
</gene>
<evidence type="ECO:0000259" key="2">
    <source>
        <dbReference type="Pfam" id="PF13472"/>
    </source>
</evidence>
<dbReference type="EMBL" id="JAIGNK010000001">
    <property type="protein sequence ID" value="MBX7457144.1"/>
    <property type="molecule type" value="Genomic_DNA"/>
</dbReference>
<keyword evidence="3" id="KW-0378">Hydrolase</keyword>
<dbReference type="Pfam" id="PF13472">
    <property type="entry name" value="Lipase_GDSL_2"/>
    <property type="match status" value="1"/>
</dbReference>
<evidence type="ECO:0000313" key="4">
    <source>
        <dbReference type="Proteomes" id="UP000783253"/>
    </source>
</evidence>
<keyword evidence="4" id="KW-1185">Reference proteome</keyword>
<protein>
    <submittedName>
        <fullName evidence="3">SGNH/GDSL hydrolase family protein</fullName>
    </submittedName>
</protein>
<sequence>MGDRLRIGAGVAALLLLASCGDETAPSANAAEAPSSDAPQLENPQHTMPPEDPRGLVVLRRWLPYGAEPGFRYVPIAIQSANESFYLNPEIINYDDPRIRHLGGRHSQPSTWPRYLMWWPQAVSKVADPAYEPNGFSHDRTSVFDGFQFVLPAGQRQFELFSLDDGFIGGVYIEIDGVRASKVPMSLGHGNQGARRWSHVTLPASDRDRDIRIVTTRASIGELRLPVGETLGARKPEWDERPKVVIVGDSISEGQGAGHAGDSWVIDLAYRLGIDDPVNVSLGGTGYLRRAGSRPNFREHIADVSEAFGGVVPDAVFVAGGINDCALYSAAELEAEAALYFNALRAISPDMGIVVFGPFAGPSGYDPALQVCADAIVAAANTVEGVQTIDVSGWVTAENAGHIFSGIPGDPHPVLQGHRTYAKKAEIAVRQLLAELVPDDRQ</sequence>
<dbReference type="SUPFAM" id="SSF52266">
    <property type="entry name" value="SGNH hydrolase"/>
    <property type="match status" value="1"/>
</dbReference>